<dbReference type="PANTHER" id="PTHR47893">
    <property type="entry name" value="REGULATORY PROTEIN PCHR"/>
    <property type="match status" value="1"/>
</dbReference>
<keyword evidence="6" id="KW-1185">Reference proteome</keyword>
<dbReference type="KEGG" id="ctae:BGI42_08330"/>
<dbReference type="STRING" id="394958.BGI42_08330"/>
<keyword evidence="1" id="KW-0805">Transcription regulation</keyword>
<name>A0A1D7XNK8_9CLOT</name>
<dbReference type="AlphaFoldDB" id="A0A1D7XNK8"/>
<protein>
    <submittedName>
        <fullName evidence="5">AraC family transcriptional regulator</fullName>
    </submittedName>
</protein>
<dbReference type="PROSITE" id="PS00041">
    <property type="entry name" value="HTH_ARAC_FAMILY_1"/>
    <property type="match status" value="1"/>
</dbReference>
<keyword evidence="3" id="KW-0804">Transcription</keyword>
<proteinExistence type="predicted"/>
<evidence type="ECO:0000313" key="5">
    <source>
        <dbReference type="EMBL" id="AOR24933.2"/>
    </source>
</evidence>
<keyword evidence="2" id="KW-0238">DNA-binding</keyword>
<dbReference type="PROSITE" id="PS01124">
    <property type="entry name" value="HTH_ARAC_FAMILY_2"/>
    <property type="match status" value="1"/>
</dbReference>
<dbReference type="GO" id="GO:0003700">
    <property type="term" value="F:DNA-binding transcription factor activity"/>
    <property type="evidence" value="ECO:0007669"/>
    <property type="project" value="InterPro"/>
</dbReference>
<feature type="domain" description="HTH araC/xylS-type" evidence="4">
    <location>
        <begin position="222"/>
        <end position="320"/>
    </location>
</feature>
<dbReference type="InterPro" id="IPR020449">
    <property type="entry name" value="Tscrpt_reg_AraC-type_HTH"/>
</dbReference>
<dbReference type="Proteomes" id="UP000094652">
    <property type="component" value="Chromosome"/>
</dbReference>
<dbReference type="InterPro" id="IPR053142">
    <property type="entry name" value="PchR_regulatory_protein"/>
</dbReference>
<dbReference type="InterPro" id="IPR018062">
    <property type="entry name" value="HTH_AraC-typ_CS"/>
</dbReference>
<evidence type="ECO:0000313" key="6">
    <source>
        <dbReference type="Proteomes" id="UP000094652"/>
    </source>
</evidence>
<dbReference type="PRINTS" id="PR00032">
    <property type="entry name" value="HTHARAC"/>
</dbReference>
<dbReference type="InterPro" id="IPR018060">
    <property type="entry name" value="HTH_AraC"/>
</dbReference>
<reference evidence="6" key="1">
    <citation type="submission" date="2016-09" db="EMBL/GenBank/DDBJ databases">
        <title>Genomics of Clostridium taeniosporum, an organism which forms endospores with ribbon-like appendages.</title>
        <authorList>
            <person name="Walker J.R."/>
        </authorList>
    </citation>
    <scope>NUCLEOTIDE SEQUENCE [LARGE SCALE GENOMIC DNA]</scope>
    <source>
        <strain evidence="6">1/k</strain>
    </source>
</reference>
<dbReference type="Pfam" id="PF12833">
    <property type="entry name" value="HTH_18"/>
    <property type="match status" value="1"/>
</dbReference>
<evidence type="ECO:0000259" key="4">
    <source>
        <dbReference type="PROSITE" id="PS01124"/>
    </source>
</evidence>
<dbReference type="InterPro" id="IPR009057">
    <property type="entry name" value="Homeodomain-like_sf"/>
</dbReference>
<gene>
    <name evidence="5" type="ORF">BGI42_08330</name>
</gene>
<evidence type="ECO:0000256" key="2">
    <source>
        <dbReference type="ARBA" id="ARBA00023125"/>
    </source>
</evidence>
<dbReference type="EMBL" id="CP017253">
    <property type="protein sequence ID" value="AOR24933.2"/>
    <property type="molecule type" value="Genomic_DNA"/>
</dbReference>
<organism evidence="5 6">
    <name type="scientific">Clostridium taeniosporum</name>
    <dbReference type="NCBI Taxonomy" id="394958"/>
    <lineage>
        <taxon>Bacteria</taxon>
        <taxon>Bacillati</taxon>
        <taxon>Bacillota</taxon>
        <taxon>Clostridia</taxon>
        <taxon>Eubacteriales</taxon>
        <taxon>Clostridiaceae</taxon>
        <taxon>Clostridium</taxon>
    </lineage>
</organism>
<dbReference type="GO" id="GO:0043565">
    <property type="term" value="F:sequence-specific DNA binding"/>
    <property type="evidence" value="ECO:0007669"/>
    <property type="project" value="InterPro"/>
</dbReference>
<dbReference type="SUPFAM" id="SSF46689">
    <property type="entry name" value="Homeodomain-like"/>
    <property type="match status" value="2"/>
</dbReference>
<evidence type="ECO:0000256" key="1">
    <source>
        <dbReference type="ARBA" id="ARBA00023015"/>
    </source>
</evidence>
<sequence length="321" mass="37842">MIIIEAIIEKYNFFNSNMEISRKTNLKTICNIKCKDGFGVMTCYHVFPGIDLIFNDFHCYHCEEAHNLKSELIEINHCHKGRYESIFDGSKYEYLREGDLSYNIVGSNYESGGFPMGYYEGCSILIDYSIAKKFFLCNYNDLNIDLGKMKRLLFNNNWYFIEKAKPEIENIFKDLYNTPSINKLYFYKLKVLEVLLFLSKCRDVKNQEKSYYYTKEQVDLIKDVRDSIFQHYNKKITVKELSNIYNVSTTFLQNGFKDILGKTVAEYIREFRIYKAAKMIKETNESIMEIALCVGYDNPSKFAYTFKKVMGSTPLKYRNNP</sequence>
<accession>A0A1D7XNK8</accession>
<dbReference type="PANTHER" id="PTHR47893:SF1">
    <property type="entry name" value="REGULATORY PROTEIN PCHR"/>
    <property type="match status" value="1"/>
</dbReference>
<evidence type="ECO:0000256" key="3">
    <source>
        <dbReference type="ARBA" id="ARBA00023163"/>
    </source>
</evidence>
<dbReference type="SMART" id="SM00342">
    <property type="entry name" value="HTH_ARAC"/>
    <property type="match status" value="1"/>
</dbReference>
<dbReference type="Gene3D" id="1.10.10.60">
    <property type="entry name" value="Homeodomain-like"/>
    <property type="match status" value="2"/>
</dbReference>